<dbReference type="InterPro" id="IPR011757">
    <property type="entry name" value="Lytic_transglycosylase_MltB"/>
</dbReference>
<feature type="signal peptide" evidence="1">
    <location>
        <begin position="1"/>
        <end position="26"/>
    </location>
</feature>
<reference evidence="3 4" key="1">
    <citation type="submission" date="2022-01" db="EMBL/GenBank/DDBJ databases">
        <title>Whole genome-based taxonomy of the Shewanellaceae.</title>
        <authorList>
            <person name="Martin-Rodriguez A.J."/>
        </authorList>
    </citation>
    <scope>NUCLEOTIDE SEQUENCE [LARGE SCALE GENOMIC DNA]</scope>
    <source>
        <strain evidence="3 4">DSM 21332</strain>
    </source>
</reference>
<organism evidence="3 4">
    <name type="scientific">Shewanella corallii</name>
    <dbReference type="NCBI Taxonomy" id="560080"/>
    <lineage>
        <taxon>Bacteria</taxon>
        <taxon>Pseudomonadati</taxon>
        <taxon>Pseudomonadota</taxon>
        <taxon>Gammaproteobacteria</taxon>
        <taxon>Alteromonadales</taxon>
        <taxon>Shewanellaceae</taxon>
        <taxon>Shewanella</taxon>
    </lineage>
</organism>
<feature type="chain" id="PRO_5047214503" evidence="1">
    <location>
        <begin position="27"/>
        <end position="332"/>
    </location>
</feature>
<dbReference type="SUPFAM" id="SSF53955">
    <property type="entry name" value="Lysozyme-like"/>
    <property type="match status" value="1"/>
</dbReference>
<evidence type="ECO:0000313" key="3">
    <source>
        <dbReference type="EMBL" id="MCL2912605.1"/>
    </source>
</evidence>
<keyword evidence="1" id="KW-0732">Signal</keyword>
<dbReference type="InterPro" id="IPR023346">
    <property type="entry name" value="Lysozyme-like_dom_sf"/>
</dbReference>
<dbReference type="RefSeq" id="WP_249247434.1">
    <property type="nucleotide sequence ID" value="NZ_JAKIKT010000001.1"/>
</dbReference>
<dbReference type="InterPro" id="IPR031304">
    <property type="entry name" value="SLT_2"/>
</dbReference>
<dbReference type="Gene3D" id="1.10.530.10">
    <property type="match status" value="1"/>
</dbReference>
<comment type="caution">
    <text evidence="3">The sequence shown here is derived from an EMBL/GenBank/DDBJ whole genome shotgun (WGS) entry which is preliminary data.</text>
</comment>
<sequence>MTRISSLLAPLFAPIGALLLGSVAVAEPLDTKTLTADFIKEQQAKGFTQAETEAFLADAKLNQDVLDAISRPWEAKPWHVYYPIFLTEKRLAAGLKFWNEHEQTIARAAKTYGVDPQVIVAIIGIETFYGGYMGKYPVLDALYTLGFHYPPRADFFRSELGQLQQLIKEEKLPLDELKGSYAGAMGYGQFISSSYRHYAVDFDGDGQRDLLTNPVDAIGSVANYFHEHGWQAGEPVVLPLVNEGTPKAKVWSGERLNLTVADILSPDLSLKKNQDLNASQKAMLVALEQADSAEYWLGLKNFYVITRYNRSPLYAMAVYQFSEQLKHAHDQS</sequence>
<dbReference type="Proteomes" id="UP001202831">
    <property type="component" value="Unassembled WGS sequence"/>
</dbReference>
<dbReference type="PANTHER" id="PTHR30163">
    <property type="entry name" value="MEMBRANE-BOUND LYTIC MUREIN TRANSGLYCOSYLASE B"/>
    <property type="match status" value="1"/>
</dbReference>
<keyword evidence="4" id="KW-1185">Reference proteome</keyword>
<dbReference type="PANTHER" id="PTHR30163:SF9">
    <property type="entry name" value="MEMBRANE-BOUND LYTIC MUREIN TRANSGLYCOSYLASE B"/>
    <property type="match status" value="1"/>
</dbReference>
<name>A0ABT0N354_9GAMM</name>
<evidence type="ECO:0000313" key="4">
    <source>
        <dbReference type="Proteomes" id="UP001202831"/>
    </source>
</evidence>
<evidence type="ECO:0000259" key="2">
    <source>
        <dbReference type="Pfam" id="PF13406"/>
    </source>
</evidence>
<dbReference type="Gene3D" id="1.10.8.350">
    <property type="entry name" value="Bacterial muramidase"/>
    <property type="match status" value="1"/>
</dbReference>
<dbReference type="EMBL" id="JAKIKT010000001">
    <property type="protein sequence ID" value="MCL2912605.1"/>
    <property type="molecule type" value="Genomic_DNA"/>
</dbReference>
<dbReference type="Pfam" id="PF13406">
    <property type="entry name" value="SLT_2"/>
    <property type="match status" value="1"/>
</dbReference>
<accession>A0ABT0N354</accession>
<dbReference type="InterPro" id="IPR043426">
    <property type="entry name" value="MltB-like"/>
</dbReference>
<protein>
    <submittedName>
        <fullName evidence="3">Lytic murein transglycosylase B</fullName>
    </submittedName>
</protein>
<dbReference type="CDD" id="cd13399">
    <property type="entry name" value="Slt35-like"/>
    <property type="match status" value="1"/>
</dbReference>
<evidence type="ECO:0000256" key="1">
    <source>
        <dbReference type="SAM" id="SignalP"/>
    </source>
</evidence>
<dbReference type="NCBIfam" id="TIGR02282">
    <property type="entry name" value="MltB"/>
    <property type="match status" value="1"/>
</dbReference>
<gene>
    <name evidence="3" type="primary">mltB</name>
    <name evidence="3" type="ORF">L2725_02190</name>
</gene>
<proteinExistence type="predicted"/>
<feature type="domain" description="Transglycosylase SLT" evidence="2">
    <location>
        <begin position="34"/>
        <end position="323"/>
    </location>
</feature>